<feature type="domain" description="DUF6671" evidence="1">
    <location>
        <begin position="44"/>
        <end position="260"/>
    </location>
</feature>
<evidence type="ECO:0000313" key="2">
    <source>
        <dbReference type="EMBL" id="OAZ04583.1"/>
    </source>
</evidence>
<dbReference type="EMBL" id="JMTM01000017">
    <property type="protein sequence ID" value="OAZ04583.1"/>
    <property type="molecule type" value="Genomic_DNA"/>
</dbReference>
<dbReference type="Pfam" id="PF20376">
    <property type="entry name" value="DUF6671"/>
    <property type="match status" value="1"/>
</dbReference>
<evidence type="ECO:0000313" key="3">
    <source>
        <dbReference type="Proteomes" id="UP000093807"/>
    </source>
</evidence>
<reference evidence="2 3" key="1">
    <citation type="submission" date="2016-06" db="EMBL/GenBank/DDBJ databases">
        <title>Draft genome sequence of Flavobacterium succinicans strain DD5b.</title>
        <authorList>
            <person name="Poehlein A."/>
            <person name="Daniel R."/>
            <person name="Simeonova D.D."/>
        </authorList>
    </citation>
    <scope>NUCLEOTIDE SEQUENCE [LARGE SCALE GENOMIC DNA]</scope>
    <source>
        <strain evidence="2 3">DD5b</strain>
    </source>
</reference>
<protein>
    <recommendedName>
        <fullName evidence="1">DUF6671 domain-containing protein</fullName>
    </recommendedName>
</protein>
<comment type="caution">
    <text evidence="2">The sequence shown here is derived from an EMBL/GenBank/DDBJ whole genome shotgun (WGS) entry which is preliminary data.</text>
</comment>
<name>A0A199XS53_9FLAO</name>
<proteinExistence type="predicted"/>
<dbReference type="InterPro" id="IPR046612">
    <property type="entry name" value="DUF6671"/>
</dbReference>
<dbReference type="PATRIC" id="fig|29536.5.peg.453"/>
<keyword evidence="3" id="KW-1185">Reference proteome</keyword>
<gene>
    <name evidence="2" type="ORF">FLB_04250</name>
</gene>
<dbReference type="AlphaFoldDB" id="A0A199XS53"/>
<dbReference type="Proteomes" id="UP000093807">
    <property type="component" value="Unassembled WGS sequence"/>
</dbReference>
<organism evidence="2 3">
    <name type="scientific">Flavobacterium succinicans</name>
    <dbReference type="NCBI Taxonomy" id="29536"/>
    <lineage>
        <taxon>Bacteria</taxon>
        <taxon>Pseudomonadati</taxon>
        <taxon>Bacteroidota</taxon>
        <taxon>Flavobacteriia</taxon>
        <taxon>Flavobacteriales</taxon>
        <taxon>Flavobacteriaceae</taxon>
        <taxon>Flavobacterium</taxon>
    </lineage>
</organism>
<evidence type="ECO:0000259" key="1">
    <source>
        <dbReference type="Pfam" id="PF20376"/>
    </source>
</evidence>
<accession>A0A199XS53</accession>
<sequence>MAPILENGLGVICTTPKDFDTDSFGTFSGEIARVSDALSVARQKCLAAIAATDCDLVVASEGSFGPHPSAYFATADDELVLLVDRLHNLEIIGRAVSFKTNFSVKAVESEKDLLDFASQAQFPSHGLILRPSQYSTEDMVKGIVSPDVLLEQFHYLKTKYSTVFVETDMRALYNPTRMEIISVATKQLVQNVQSLCPECQTPGFTITDVKTGLPCSWCGSATSSVLSHIYSCKKCSYTQEDWYPKHKKTEDPGFCNYCNP</sequence>